<dbReference type="OrthoDB" id="5318428at2759"/>
<dbReference type="AlphaFoldDB" id="A0A4U0WZQ2"/>
<organism evidence="1 2">
    <name type="scientific">Cryomyces minteri</name>
    <dbReference type="NCBI Taxonomy" id="331657"/>
    <lineage>
        <taxon>Eukaryota</taxon>
        <taxon>Fungi</taxon>
        <taxon>Dikarya</taxon>
        <taxon>Ascomycota</taxon>
        <taxon>Pezizomycotina</taxon>
        <taxon>Dothideomycetes</taxon>
        <taxon>Dothideomycetes incertae sedis</taxon>
        <taxon>Cryomyces</taxon>
    </lineage>
</organism>
<dbReference type="SUPFAM" id="SSF55298">
    <property type="entry name" value="YjgF-like"/>
    <property type="match status" value="1"/>
</dbReference>
<evidence type="ECO:0000313" key="1">
    <source>
        <dbReference type="EMBL" id="TKA68396.1"/>
    </source>
</evidence>
<dbReference type="InterPro" id="IPR035959">
    <property type="entry name" value="RutC-like_sf"/>
</dbReference>
<protein>
    <submittedName>
        <fullName evidence="1">Uncharacterized protein</fullName>
    </submittedName>
</protein>
<evidence type="ECO:0000313" key="2">
    <source>
        <dbReference type="Proteomes" id="UP000308768"/>
    </source>
</evidence>
<keyword evidence="2" id="KW-1185">Reference proteome</keyword>
<dbReference type="EMBL" id="NAJN01000822">
    <property type="protein sequence ID" value="TKA68396.1"/>
    <property type="molecule type" value="Genomic_DNA"/>
</dbReference>
<sequence>MSTVQHSNPSGAVPPYRDLFSSVTIVPPNTALAYISTQWAGDRDSNVLHPDDYHGQAKVVWTNIGTILGEPGAGVKDIVHRVVKFKEFDDEIGRAVVAAVMEALPGEDEYWWQSSLAFAQVAGFHKPGIVYTVELIVAVPPK</sequence>
<reference evidence="1 2" key="1">
    <citation type="submission" date="2017-03" db="EMBL/GenBank/DDBJ databases">
        <title>Genomes of endolithic fungi from Antarctica.</title>
        <authorList>
            <person name="Coleine C."/>
            <person name="Masonjones S."/>
            <person name="Stajich J.E."/>
        </authorList>
    </citation>
    <scope>NUCLEOTIDE SEQUENCE [LARGE SCALE GENOMIC DNA]</scope>
    <source>
        <strain evidence="1 2">CCFEE 5187</strain>
    </source>
</reference>
<gene>
    <name evidence="1" type="ORF">B0A49_10640</name>
</gene>
<dbReference type="Gene3D" id="3.30.1330.40">
    <property type="entry name" value="RutC-like"/>
    <property type="match status" value="1"/>
</dbReference>
<accession>A0A4U0WZQ2</accession>
<comment type="caution">
    <text evidence="1">The sequence shown here is derived from an EMBL/GenBank/DDBJ whole genome shotgun (WGS) entry which is preliminary data.</text>
</comment>
<dbReference type="Proteomes" id="UP000308768">
    <property type="component" value="Unassembled WGS sequence"/>
</dbReference>
<name>A0A4U0WZQ2_9PEZI</name>
<proteinExistence type="predicted"/>